<sequence>MLVRQSPRTRISPDKNPAQWPPKSPFQALLSSPSGRKKWQDHHSTNRERSVSPSPVKRSSRALQDSMNMRGEDDKGEDEGEDDLSDEEARAALELARIEAKLKLDGIRRKKRMVNAEGGGGGGGGSVRSSSPRKTARSAIEVPVSPTKPLLQQTEHVSPARKRLGLHVPAKAVEVSLKRAREGTTAATTSVREEAPRGKSFNERLRETVSLAGEREAKAERVEKGRSRGFGSAFVQTMEREEKARESTRSTKETGSSRAGSTRSSNRKTMDASTEHETARPRRTEAAAATRPASSKPVAGSTRSTYTSEDIRSRTDKSFRRPTLPLPPNTNTTSPPPPDPEPTPSSSYDSYSELHLSKRHIPHATIARALEGKEIYPLPRLLKEVKSPSYDPPDIDTDYVVFAVLASKSSPYDQKSRNRTSDENEAQDDANAPRNKFMVLKLCDLNWEIDCFLFGTAFDQFWKLVPGTLLAILNPDILPPKGSAREGGRFSLKLGSSEDSVMEVGVARDLKWCSSVKKDGRKCEEWVDGRSSEICEFHLNLLVERQRKGRMEVNTMWRGHGNGDPKDRAKSRSREEGGWNMQMNRQKGVTQSREYGTLYSVKSTANLLDAEDTDRLSEWNEGEKSRQRLAAKEKERDLQRQLEKLTSNNESVGAEYMRAVKTGAGRSDASSTSRAGDAAARERERLFEKPKASELGLLGNKAEGARMSPAKDRKRHFGVGAANTNAGGKDAMGWGGYAKWGLLDKQSKNGDGKGEMEKGQTKLNVPGPTTTRPSAVRARSQDGSVSPSKKRARFMLAEKGLRTPGRESGGVELKTNDGNGYDEDDDDDLDIVQ</sequence>
<evidence type="ECO:0000313" key="11">
    <source>
        <dbReference type="EMBL" id="KAK5698085.1"/>
    </source>
</evidence>
<evidence type="ECO:0000256" key="4">
    <source>
        <dbReference type="ARBA" id="ARBA00022723"/>
    </source>
</evidence>
<keyword evidence="3" id="KW-0235">DNA replication</keyword>
<feature type="compositionally biased region" description="Polar residues" evidence="8">
    <location>
        <begin position="581"/>
        <end position="594"/>
    </location>
</feature>
<evidence type="ECO:0000256" key="7">
    <source>
        <dbReference type="ARBA" id="ARBA00023242"/>
    </source>
</evidence>
<reference evidence="11" key="1">
    <citation type="submission" date="2023-08" db="EMBL/GenBank/DDBJ databases">
        <title>Black Yeasts Isolated from many extreme environments.</title>
        <authorList>
            <person name="Coleine C."/>
            <person name="Stajich J.E."/>
            <person name="Selbmann L."/>
        </authorList>
    </citation>
    <scope>NUCLEOTIDE SEQUENCE</scope>
    <source>
        <strain evidence="11">CCFEE 5810</strain>
    </source>
</reference>
<feature type="domain" description="MCM10 OB-fold" evidence="10">
    <location>
        <begin position="351"/>
        <end position="483"/>
    </location>
</feature>
<feature type="region of interest" description="Disordered" evidence="8">
    <location>
        <begin position="179"/>
        <end position="352"/>
    </location>
</feature>
<feature type="compositionally biased region" description="Basic and acidic residues" evidence="8">
    <location>
        <begin position="41"/>
        <end position="50"/>
    </location>
</feature>
<feature type="compositionally biased region" description="Gly residues" evidence="8">
    <location>
        <begin position="117"/>
        <end position="126"/>
    </location>
</feature>
<proteinExistence type="inferred from homology"/>
<evidence type="ECO:0000256" key="2">
    <source>
        <dbReference type="ARBA" id="ARBA00009679"/>
    </source>
</evidence>
<comment type="caution">
    <text evidence="11">The sequence shown here is derived from an EMBL/GenBank/DDBJ whole genome shotgun (WGS) entry which is preliminary data.</text>
</comment>
<feature type="compositionally biased region" description="Acidic residues" evidence="8">
    <location>
        <begin position="820"/>
        <end position="833"/>
    </location>
</feature>
<dbReference type="GO" id="GO:0006270">
    <property type="term" value="P:DNA replication initiation"/>
    <property type="evidence" value="ECO:0007669"/>
    <property type="project" value="InterPro"/>
</dbReference>
<feature type="domain" description="Zinc finger Mcm10/DnaG-type" evidence="9">
    <location>
        <begin position="505"/>
        <end position="550"/>
    </location>
</feature>
<feature type="compositionally biased region" description="Basic and acidic residues" evidence="8">
    <location>
        <begin position="238"/>
        <end position="252"/>
    </location>
</feature>
<evidence type="ECO:0008006" key="13">
    <source>
        <dbReference type="Google" id="ProtNLM"/>
    </source>
</evidence>
<feature type="compositionally biased region" description="Polar residues" evidence="8">
    <location>
        <begin position="761"/>
        <end position="773"/>
    </location>
</feature>
<comment type="similarity">
    <text evidence="2">Belongs to the MCM10 family.</text>
</comment>
<evidence type="ECO:0000259" key="9">
    <source>
        <dbReference type="Pfam" id="PF09329"/>
    </source>
</evidence>
<keyword evidence="7" id="KW-0539">Nucleus</keyword>
<dbReference type="InterPro" id="IPR015408">
    <property type="entry name" value="Znf_Mcm10/DnaG"/>
</dbReference>
<evidence type="ECO:0000256" key="8">
    <source>
        <dbReference type="SAM" id="MobiDB-lite"/>
    </source>
</evidence>
<dbReference type="Pfam" id="PF22379">
    <property type="entry name" value="OB_MCM10"/>
    <property type="match status" value="1"/>
</dbReference>
<dbReference type="GO" id="GO:0003697">
    <property type="term" value="F:single-stranded DNA binding"/>
    <property type="evidence" value="ECO:0007669"/>
    <property type="project" value="InterPro"/>
</dbReference>
<evidence type="ECO:0000259" key="10">
    <source>
        <dbReference type="Pfam" id="PF22379"/>
    </source>
</evidence>
<feature type="region of interest" description="Disordered" evidence="8">
    <location>
        <begin position="112"/>
        <end position="163"/>
    </location>
</feature>
<gene>
    <name evidence="11" type="ORF">LTR97_007045</name>
</gene>
<dbReference type="InterPro" id="IPR012340">
    <property type="entry name" value="NA-bd_OB-fold"/>
</dbReference>
<dbReference type="GO" id="GO:0003688">
    <property type="term" value="F:DNA replication origin binding"/>
    <property type="evidence" value="ECO:0007669"/>
    <property type="project" value="TreeGrafter"/>
</dbReference>
<dbReference type="Pfam" id="PF09329">
    <property type="entry name" value="zf-primase"/>
    <property type="match status" value="1"/>
</dbReference>
<evidence type="ECO:0000256" key="6">
    <source>
        <dbReference type="ARBA" id="ARBA00022833"/>
    </source>
</evidence>
<keyword evidence="6" id="KW-0862">Zinc</keyword>
<organism evidence="11 12">
    <name type="scientific">Elasticomyces elasticus</name>
    <dbReference type="NCBI Taxonomy" id="574655"/>
    <lineage>
        <taxon>Eukaryota</taxon>
        <taxon>Fungi</taxon>
        <taxon>Dikarya</taxon>
        <taxon>Ascomycota</taxon>
        <taxon>Pezizomycotina</taxon>
        <taxon>Dothideomycetes</taxon>
        <taxon>Dothideomycetidae</taxon>
        <taxon>Mycosphaerellales</taxon>
        <taxon>Teratosphaeriaceae</taxon>
        <taxon>Elasticomyces</taxon>
    </lineage>
</organism>
<feature type="compositionally biased region" description="Basic and acidic residues" evidence="8">
    <location>
        <begin position="309"/>
        <end position="319"/>
    </location>
</feature>
<dbReference type="AlphaFoldDB" id="A0AAN7W940"/>
<feature type="compositionally biased region" description="Basic and acidic residues" evidence="8">
    <location>
        <begin position="268"/>
        <end position="285"/>
    </location>
</feature>
<feature type="compositionally biased region" description="Basic and acidic residues" evidence="8">
    <location>
        <begin position="679"/>
        <end position="692"/>
    </location>
</feature>
<feature type="region of interest" description="Disordered" evidence="8">
    <location>
        <begin position="662"/>
        <end position="716"/>
    </location>
</feature>
<feature type="compositionally biased region" description="Basic and acidic residues" evidence="8">
    <location>
        <begin position="561"/>
        <end position="577"/>
    </location>
</feature>
<feature type="compositionally biased region" description="Pro residues" evidence="8">
    <location>
        <begin position="324"/>
        <end position="343"/>
    </location>
</feature>
<comment type="subcellular location">
    <subcellularLocation>
        <location evidence="1">Nucleus</location>
    </subcellularLocation>
</comment>
<feature type="region of interest" description="Disordered" evidence="8">
    <location>
        <begin position="742"/>
        <end position="833"/>
    </location>
</feature>
<keyword evidence="5" id="KW-0863">Zinc-finger</keyword>
<dbReference type="InterPro" id="IPR055065">
    <property type="entry name" value="OB_MCM10"/>
</dbReference>
<dbReference type="PANTHER" id="PTHR13454:SF11">
    <property type="entry name" value="PROTEIN MCM10 HOMOLOG"/>
    <property type="match status" value="1"/>
</dbReference>
<feature type="region of interest" description="Disordered" evidence="8">
    <location>
        <begin position="554"/>
        <end position="594"/>
    </location>
</feature>
<dbReference type="EMBL" id="JAVRQU010000010">
    <property type="protein sequence ID" value="KAK5698085.1"/>
    <property type="molecule type" value="Genomic_DNA"/>
</dbReference>
<dbReference type="Gene3D" id="2.40.50.140">
    <property type="entry name" value="Nucleic acid-binding proteins"/>
    <property type="match status" value="1"/>
</dbReference>
<accession>A0AAN7W940</accession>
<dbReference type="GO" id="GO:0043596">
    <property type="term" value="C:nuclear replication fork"/>
    <property type="evidence" value="ECO:0007669"/>
    <property type="project" value="TreeGrafter"/>
</dbReference>
<evidence type="ECO:0000256" key="3">
    <source>
        <dbReference type="ARBA" id="ARBA00022705"/>
    </source>
</evidence>
<feature type="compositionally biased region" description="Basic and acidic residues" evidence="8">
    <location>
        <begin position="191"/>
        <end position="226"/>
    </location>
</feature>
<dbReference type="InterPro" id="IPR040184">
    <property type="entry name" value="Mcm10"/>
</dbReference>
<evidence type="ECO:0000256" key="1">
    <source>
        <dbReference type="ARBA" id="ARBA00004123"/>
    </source>
</evidence>
<feature type="region of interest" description="Disordered" evidence="8">
    <location>
        <begin position="618"/>
        <end position="637"/>
    </location>
</feature>
<feature type="region of interest" description="Disordered" evidence="8">
    <location>
        <begin position="1"/>
        <end position="88"/>
    </location>
</feature>
<protein>
    <recommendedName>
        <fullName evidence="13">Zinc finger Mcm10/DnaG-type domain-containing protein</fullName>
    </recommendedName>
</protein>
<feature type="compositionally biased region" description="Acidic residues" evidence="8">
    <location>
        <begin position="74"/>
        <end position="86"/>
    </location>
</feature>
<feature type="compositionally biased region" description="Low complexity" evidence="8">
    <location>
        <begin position="254"/>
        <end position="264"/>
    </location>
</feature>
<dbReference type="PANTHER" id="PTHR13454">
    <property type="entry name" value="PROTEIN MCM10 HOMOLOG"/>
    <property type="match status" value="1"/>
</dbReference>
<evidence type="ECO:0000256" key="5">
    <source>
        <dbReference type="ARBA" id="ARBA00022771"/>
    </source>
</evidence>
<keyword evidence="4" id="KW-0479">Metal-binding</keyword>
<evidence type="ECO:0000313" key="12">
    <source>
        <dbReference type="Proteomes" id="UP001310594"/>
    </source>
</evidence>
<dbReference type="GO" id="GO:0008270">
    <property type="term" value="F:zinc ion binding"/>
    <property type="evidence" value="ECO:0007669"/>
    <property type="project" value="UniProtKB-KW"/>
</dbReference>
<dbReference type="Proteomes" id="UP001310594">
    <property type="component" value="Unassembled WGS sequence"/>
</dbReference>
<feature type="compositionally biased region" description="Basic and acidic residues" evidence="8">
    <location>
        <begin position="745"/>
        <end position="760"/>
    </location>
</feature>
<name>A0AAN7W940_9PEZI</name>